<dbReference type="AlphaFoldDB" id="A0A4V5NDG7"/>
<evidence type="ECO:0000313" key="2">
    <source>
        <dbReference type="Proteomes" id="UP000309340"/>
    </source>
</evidence>
<comment type="caution">
    <text evidence="1">The sequence shown here is derived from an EMBL/GenBank/DDBJ whole genome shotgun (WGS) entry which is preliminary data.</text>
</comment>
<proteinExistence type="predicted"/>
<organism evidence="1 2">
    <name type="scientific">Friedmanniomyces simplex</name>
    <dbReference type="NCBI Taxonomy" id="329884"/>
    <lineage>
        <taxon>Eukaryota</taxon>
        <taxon>Fungi</taxon>
        <taxon>Dikarya</taxon>
        <taxon>Ascomycota</taxon>
        <taxon>Pezizomycotina</taxon>
        <taxon>Dothideomycetes</taxon>
        <taxon>Dothideomycetidae</taxon>
        <taxon>Mycosphaerellales</taxon>
        <taxon>Teratosphaeriaceae</taxon>
        <taxon>Friedmanniomyces</taxon>
    </lineage>
</organism>
<sequence length="69" mass="7369">MADLAQPLAAFKGARSFTSTSTNPKTPTQDRYACICGLTGHFPDGDDGASAIRCVACCTWRKAVKVNFK</sequence>
<keyword evidence="2" id="KW-1185">Reference proteome</keyword>
<reference evidence="1 2" key="1">
    <citation type="submission" date="2017-03" db="EMBL/GenBank/DDBJ databases">
        <title>Genomes of endolithic fungi from Antarctica.</title>
        <authorList>
            <person name="Coleine C."/>
            <person name="Masonjones S."/>
            <person name="Stajich J.E."/>
        </authorList>
    </citation>
    <scope>NUCLEOTIDE SEQUENCE [LARGE SCALE GENOMIC DNA]</scope>
    <source>
        <strain evidence="1 2">CCFEE 5184</strain>
    </source>
</reference>
<dbReference type="EMBL" id="NAJQ01000976">
    <property type="protein sequence ID" value="TKA63189.1"/>
    <property type="molecule type" value="Genomic_DNA"/>
</dbReference>
<protein>
    <submittedName>
        <fullName evidence="1">Uncharacterized protein</fullName>
    </submittedName>
</protein>
<name>A0A4V5NDG7_9PEZI</name>
<dbReference type="Proteomes" id="UP000309340">
    <property type="component" value="Unassembled WGS sequence"/>
</dbReference>
<accession>A0A4V5NDG7</accession>
<evidence type="ECO:0000313" key="1">
    <source>
        <dbReference type="EMBL" id="TKA63189.1"/>
    </source>
</evidence>
<gene>
    <name evidence="1" type="ORF">B0A55_10205</name>
</gene>